<dbReference type="SUPFAM" id="SSF46689">
    <property type="entry name" value="Homeodomain-like"/>
    <property type="match status" value="1"/>
</dbReference>
<dbReference type="InterPro" id="IPR017930">
    <property type="entry name" value="Myb_dom"/>
</dbReference>
<dbReference type="InterPro" id="IPR051575">
    <property type="entry name" value="Myb-like_DNA-bd"/>
</dbReference>
<gene>
    <name evidence="7" type="ORF">EJB05_50270</name>
</gene>
<dbReference type="InterPro" id="IPR009057">
    <property type="entry name" value="Homeodomain-like_sf"/>
</dbReference>
<keyword evidence="3" id="KW-0804">Transcription</keyword>
<dbReference type="GO" id="GO:0042796">
    <property type="term" value="P:snRNA transcription by RNA polymerase III"/>
    <property type="evidence" value="ECO:0007669"/>
    <property type="project" value="TreeGrafter"/>
</dbReference>
<dbReference type="PROSITE" id="PS51294">
    <property type="entry name" value="HTH_MYB"/>
    <property type="match status" value="1"/>
</dbReference>
<reference evidence="7 8" key="1">
    <citation type="journal article" date="2019" name="Sci. Rep.">
        <title>A high-quality genome of Eragrostis curvula grass provides insights into Poaceae evolution and supports new strategies to enhance forage quality.</title>
        <authorList>
            <person name="Carballo J."/>
            <person name="Santos B.A.C.M."/>
            <person name="Zappacosta D."/>
            <person name="Garbus I."/>
            <person name="Selva J.P."/>
            <person name="Gallo C.A."/>
            <person name="Diaz A."/>
            <person name="Albertini E."/>
            <person name="Caccamo M."/>
            <person name="Echenique V."/>
        </authorList>
    </citation>
    <scope>NUCLEOTIDE SEQUENCE [LARGE SCALE GENOMIC DNA]</scope>
    <source>
        <strain evidence="8">cv. Victoria</strain>
        <tissue evidence="7">Leaf</tissue>
    </source>
</reference>
<comment type="caution">
    <text evidence="7">The sequence shown here is derived from an EMBL/GenBank/DDBJ whole genome shotgun (WGS) entry which is preliminary data.</text>
</comment>
<feature type="domain" description="HTH myb-type" evidence="6">
    <location>
        <begin position="49"/>
        <end position="97"/>
    </location>
</feature>
<dbReference type="GO" id="GO:0001006">
    <property type="term" value="F:RNA polymerase III type 3 promoter sequence-specific DNA binding"/>
    <property type="evidence" value="ECO:0007669"/>
    <property type="project" value="TreeGrafter"/>
</dbReference>
<keyword evidence="8" id="KW-1185">Reference proteome</keyword>
<dbReference type="PANTHER" id="PTHR46621">
    <property type="entry name" value="SNRNA-ACTIVATING PROTEIN COMPLEX SUBUNIT 4"/>
    <property type="match status" value="1"/>
</dbReference>
<evidence type="ECO:0000313" key="8">
    <source>
        <dbReference type="Proteomes" id="UP000324897"/>
    </source>
</evidence>
<feature type="non-terminal residue" evidence="7">
    <location>
        <position position="1"/>
    </location>
</feature>
<dbReference type="Pfam" id="PF00249">
    <property type="entry name" value="Myb_DNA-binding"/>
    <property type="match status" value="2"/>
</dbReference>
<sequence length="199" mass="21946">MASSAAASASAPPAAAARARCVLIIKAAAPHDAYTSSVRRVLRIRPSPAWSTEEDARLARLAEDHGARRWRRVAEDMPGRSAGQCRARWRHHLARDVYHRAFTAGDDDELASLFRLHDGRWREISRAARGRTSRVMRRRWKEIRGTDAILSKLWKPTATSTDFVSGSDSVSPQLPFAADVLRSAGSHHLAAGLTCMPVC</sequence>
<dbReference type="GO" id="GO:0000978">
    <property type="term" value="F:RNA polymerase II cis-regulatory region sequence-specific DNA binding"/>
    <property type="evidence" value="ECO:0007669"/>
    <property type="project" value="TreeGrafter"/>
</dbReference>
<dbReference type="Gramene" id="TVU04177">
    <property type="protein sequence ID" value="TVU04177"/>
    <property type="gene ID" value="EJB05_50270"/>
</dbReference>
<evidence type="ECO:0000256" key="2">
    <source>
        <dbReference type="ARBA" id="ARBA00023125"/>
    </source>
</evidence>
<dbReference type="AlphaFoldDB" id="A0A5J9SYU9"/>
<accession>A0A5J9SYU9</accession>
<evidence type="ECO:0000259" key="5">
    <source>
        <dbReference type="PROSITE" id="PS50090"/>
    </source>
</evidence>
<keyword evidence="2" id="KW-0238">DNA-binding</keyword>
<feature type="domain" description="Myb-like" evidence="5">
    <location>
        <begin position="50"/>
        <end position="93"/>
    </location>
</feature>
<keyword evidence="4" id="KW-0539">Nucleus</keyword>
<dbReference type="PROSITE" id="PS50090">
    <property type="entry name" value="MYB_LIKE"/>
    <property type="match status" value="2"/>
</dbReference>
<dbReference type="Gene3D" id="1.10.10.60">
    <property type="entry name" value="Homeodomain-like"/>
    <property type="match status" value="1"/>
</dbReference>
<evidence type="ECO:0000256" key="3">
    <source>
        <dbReference type="ARBA" id="ARBA00023163"/>
    </source>
</evidence>
<evidence type="ECO:0000256" key="1">
    <source>
        <dbReference type="ARBA" id="ARBA00023015"/>
    </source>
</evidence>
<evidence type="ECO:0008006" key="9">
    <source>
        <dbReference type="Google" id="ProtNLM"/>
    </source>
</evidence>
<dbReference type="OrthoDB" id="652137at2759"/>
<evidence type="ECO:0000259" key="6">
    <source>
        <dbReference type="PROSITE" id="PS51294"/>
    </source>
</evidence>
<dbReference type="CDD" id="cd00167">
    <property type="entry name" value="SANT"/>
    <property type="match status" value="2"/>
</dbReference>
<dbReference type="InterPro" id="IPR001005">
    <property type="entry name" value="SANT/Myb"/>
</dbReference>
<dbReference type="Proteomes" id="UP000324897">
    <property type="component" value="Unassembled WGS sequence"/>
</dbReference>
<feature type="domain" description="Myb-like" evidence="5">
    <location>
        <begin position="94"/>
        <end position="144"/>
    </location>
</feature>
<proteinExistence type="predicted"/>
<dbReference type="GO" id="GO:0019185">
    <property type="term" value="C:snRNA-activating protein complex"/>
    <property type="evidence" value="ECO:0007669"/>
    <property type="project" value="TreeGrafter"/>
</dbReference>
<dbReference type="EMBL" id="RWGY01000088">
    <property type="protein sequence ID" value="TVU04177.1"/>
    <property type="molecule type" value="Genomic_DNA"/>
</dbReference>
<organism evidence="7 8">
    <name type="scientific">Eragrostis curvula</name>
    <name type="common">weeping love grass</name>
    <dbReference type="NCBI Taxonomy" id="38414"/>
    <lineage>
        <taxon>Eukaryota</taxon>
        <taxon>Viridiplantae</taxon>
        <taxon>Streptophyta</taxon>
        <taxon>Embryophyta</taxon>
        <taxon>Tracheophyta</taxon>
        <taxon>Spermatophyta</taxon>
        <taxon>Magnoliopsida</taxon>
        <taxon>Liliopsida</taxon>
        <taxon>Poales</taxon>
        <taxon>Poaceae</taxon>
        <taxon>PACMAD clade</taxon>
        <taxon>Chloridoideae</taxon>
        <taxon>Eragrostideae</taxon>
        <taxon>Eragrostidinae</taxon>
        <taxon>Eragrostis</taxon>
    </lineage>
</organism>
<protein>
    <recommendedName>
        <fullName evidence="9">Myb-like domain-containing protein</fullName>
    </recommendedName>
</protein>
<evidence type="ECO:0000256" key="4">
    <source>
        <dbReference type="ARBA" id="ARBA00023242"/>
    </source>
</evidence>
<dbReference type="SMART" id="SM00717">
    <property type="entry name" value="SANT"/>
    <property type="match status" value="2"/>
</dbReference>
<keyword evidence="1" id="KW-0805">Transcription regulation</keyword>
<name>A0A5J9SYU9_9POAL</name>
<dbReference type="PANTHER" id="PTHR46621:SF1">
    <property type="entry name" value="SNRNA-ACTIVATING PROTEIN COMPLEX SUBUNIT 4"/>
    <property type="match status" value="1"/>
</dbReference>
<dbReference type="GO" id="GO:0042795">
    <property type="term" value="P:snRNA transcription by RNA polymerase II"/>
    <property type="evidence" value="ECO:0007669"/>
    <property type="project" value="TreeGrafter"/>
</dbReference>
<evidence type="ECO:0000313" key="7">
    <source>
        <dbReference type="EMBL" id="TVU04177.1"/>
    </source>
</evidence>